<evidence type="ECO:0000256" key="3">
    <source>
        <dbReference type="SAM" id="Phobius"/>
    </source>
</evidence>
<keyword evidence="1" id="KW-0479">Metal-binding</keyword>
<keyword evidence="3" id="KW-1133">Transmembrane helix</keyword>
<name>A0A831TIL6_9BACT</name>
<gene>
    <name evidence="5" type="ORF">ENP34_14750</name>
</gene>
<keyword evidence="3" id="KW-0472">Membrane</keyword>
<dbReference type="InterPro" id="IPR033138">
    <property type="entry name" value="Cu_oxidase_CS"/>
</dbReference>
<organism evidence="5">
    <name type="scientific">Thermorudis peleae</name>
    <dbReference type="NCBI Taxonomy" id="1382356"/>
    <lineage>
        <taxon>Bacteria</taxon>
        <taxon>Pseudomonadati</taxon>
        <taxon>Thermomicrobiota</taxon>
        <taxon>Thermomicrobia</taxon>
        <taxon>Thermomicrobia incertae sedis</taxon>
        <taxon>Thermorudis</taxon>
    </lineage>
</organism>
<dbReference type="AlphaFoldDB" id="A0A831TIL6"/>
<evidence type="ECO:0000259" key="4">
    <source>
        <dbReference type="Pfam" id="PF13473"/>
    </source>
</evidence>
<evidence type="ECO:0000256" key="1">
    <source>
        <dbReference type="ARBA" id="ARBA00022723"/>
    </source>
</evidence>
<dbReference type="InterPro" id="IPR028096">
    <property type="entry name" value="EfeO_Cupredoxin"/>
</dbReference>
<reference evidence="5" key="1">
    <citation type="journal article" date="2020" name="mSystems">
        <title>Genome- and Community-Level Interaction Insights into Carbon Utilization and Element Cycling Functions of Hydrothermarchaeota in Hydrothermal Sediment.</title>
        <authorList>
            <person name="Zhou Z."/>
            <person name="Liu Y."/>
            <person name="Xu W."/>
            <person name="Pan J."/>
            <person name="Luo Z.H."/>
            <person name="Li M."/>
        </authorList>
    </citation>
    <scope>NUCLEOTIDE SEQUENCE [LARGE SCALE GENOMIC DNA]</scope>
    <source>
        <strain evidence="5">SpSt-210</strain>
    </source>
</reference>
<dbReference type="PROSITE" id="PS00079">
    <property type="entry name" value="MULTICOPPER_OXIDASE1"/>
    <property type="match status" value="1"/>
</dbReference>
<dbReference type="GO" id="GO:0046872">
    <property type="term" value="F:metal ion binding"/>
    <property type="evidence" value="ECO:0007669"/>
    <property type="project" value="UniProtKB-KW"/>
</dbReference>
<dbReference type="PANTHER" id="PTHR38439">
    <property type="entry name" value="AURACYANIN-B"/>
    <property type="match status" value="1"/>
</dbReference>
<keyword evidence="2" id="KW-0186">Copper</keyword>
<proteinExistence type="predicted"/>
<dbReference type="EMBL" id="DSIY01000343">
    <property type="protein sequence ID" value="HEG92675.1"/>
    <property type="molecule type" value="Genomic_DNA"/>
</dbReference>
<feature type="transmembrane region" description="Helical" evidence="3">
    <location>
        <begin position="71"/>
        <end position="91"/>
    </location>
</feature>
<sequence length="193" mass="20712">MLCDPVSRATNSTCLGLARFPPVSRCSPAAYPSGWVRNHRPRRGKALRCFSTITPERIGSTSRRCRMRIHLVLRTLVVLAASALLVLLAAACAAPKQAAPAGESSEVRVVAREFSFEPATIEVQAGRPFTLILENQGAVEHEIEVHEADIHLHAGPGQTVQGTFTIATAGTYEIACEIPGHKEAGMVGELVVH</sequence>
<comment type="caution">
    <text evidence="5">The sequence shown here is derived from an EMBL/GenBank/DDBJ whole genome shotgun (WGS) entry which is preliminary data.</text>
</comment>
<keyword evidence="3" id="KW-0812">Transmembrane</keyword>
<protein>
    <submittedName>
        <fullName evidence="5">Cupredoxin domain-containing protein</fullName>
    </submittedName>
</protein>
<dbReference type="InterPro" id="IPR050845">
    <property type="entry name" value="Cu-binding_ET"/>
</dbReference>
<feature type="domain" description="EfeO-type cupredoxin-like" evidence="4">
    <location>
        <begin position="86"/>
        <end position="192"/>
    </location>
</feature>
<dbReference type="SUPFAM" id="SSF49503">
    <property type="entry name" value="Cupredoxins"/>
    <property type="match status" value="1"/>
</dbReference>
<dbReference type="InterPro" id="IPR008972">
    <property type="entry name" value="Cupredoxin"/>
</dbReference>
<dbReference type="Gene3D" id="2.60.40.420">
    <property type="entry name" value="Cupredoxins - blue copper proteins"/>
    <property type="match status" value="1"/>
</dbReference>
<dbReference type="Pfam" id="PF13473">
    <property type="entry name" value="Cupredoxin_1"/>
    <property type="match status" value="1"/>
</dbReference>
<evidence type="ECO:0000313" key="5">
    <source>
        <dbReference type="EMBL" id="HEG92675.1"/>
    </source>
</evidence>
<dbReference type="PANTHER" id="PTHR38439:SF3">
    <property type="entry name" value="COPPER-RESISTANT CUPROPROTEIN COPI"/>
    <property type="match status" value="1"/>
</dbReference>
<accession>A0A831TIL6</accession>
<evidence type="ECO:0000256" key="2">
    <source>
        <dbReference type="ARBA" id="ARBA00023008"/>
    </source>
</evidence>